<feature type="transmembrane region" description="Helical" evidence="1">
    <location>
        <begin position="72"/>
        <end position="93"/>
    </location>
</feature>
<feature type="transmembrane region" description="Helical" evidence="1">
    <location>
        <begin position="180"/>
        <end position="205"/>
    </location>
</feature>
<dbReference type="EMBL" id="JAVYII010000001">
    <property type="protein sequence ID" value="MDT9591907.1"/>
    <property type="molecule type" value="Genomic_DNA"/>
</dbReference>
<dbReference type="RefSeq" id="WP_315730977.1">
    <property type="nucleotide sequence ID" value="NZ_JAVYII010000001.1"/>
</dbReference>
<organism evidence="2 3">
    <name type="scientific">Nocardioides imazamoxiresistens</name>
    <dbReference type="NCBI Taxonomy" id="3231893"/>
    <lineage>
        <taxon>Bacteria</taxon>
        <taxon>Bacillati</taxon>
        <taxon>Actinomycetota</taxon>
        <taxon>Actinomycetes</taxon>
        <taxon>Propionibacteriales</taxon>
        <taxon>Nocardioidaceae</taxon>
        <taxon>Nocardioides</taxon>
    </lineage>
</organism>
<protein>
    <submittedName>
        <fullName evidence="2">PrsW family intramembrane metalloprotease</fullName>
    </submittedName>
</protein>
<dbReference type="GO" id="GO:0008237">
    <property type="term" value="F:metallopeptidase activity"/>
    <property type="evidence" value="ECO:0007669"/>
    <property type="project" value="UniProtKB-KW"/>
</dbReference>
<keyword evidence="1" id="KW-0812">Transmembrane</keyword>
<keyword evidence="1" id="KW-1133">Transmembrane helix</keyword>
<gene>
    <name evidence="2" type="ORF">RDV89_02425</name>
</gene>
<dbReference type="Pfam" id="PF13367">
    <property type="entry name" value="PrsW-protease"/>
    <property type="match status" value="1"/>
</dbReference>
<feature type="transmembrane region" description="Helical" evidence="1">
    <location>
        <begin position="212"/>
        <end position="231"/>
    </location>
</feature>
<sequence length="378" mass="40302">MPLRHRDNVAFTVVVWSLVGLGALGVLLVMALAGAPRTLLVAAALAALPVGPVVATYLWLDRYEPEPRGLLVAGLLWGAVVATSASVVLGGLGGLVAPMDRTTSAVLVAPVTEEATKGLFLVLLLWWRRHELDGVLDGIVYAGMVGVGFAFTENILYLASSYDGSDGFGPGGVEALTVTFVLRCVLSPFAHPFFTAFTGIGVGVAVGSRSTAVRVAAPLVGLALAMGWHALWNASSTLPVGFFGTYALLMFPAFLLLVAAAVWCRSAERRVLADALQDAARRGLLPASDIPMIADLRLRRRMRRDARRGGGVRAERAVREYQEAAVELGFLHHRVLRGTAPDDFVPRGQVHLRRMNQARSQLPLPFPSAPSAQVVTSR</sequence>
<feature type="transmembrane region" description="Helical" evidence="1">
    <location>
        <begin position="139"/>
        <end position="160"/>
    </location>
</feature>
<proteinExistence type="predicted"/>
<evidence type="ECO:0000256" key="1">
    <source>
        <dbReference type="SAM" id="Phobius"/>
    </source>
</evidence>
<dbReference type="PANTHER" id="PTHR36844:SF1">
    <property type="entry name" value="PROTEASE PRSW"/>
    <property type="match status" value="1"/>
</dbReference>
<dbReference type="PANTHER" id="PTHR36844">
    <property type="entry name" value="PROTEASE PRSW"/>
    <property type="match status" value="1"/>
</dbReference>
<feature type="transmembrane region" description="Helical" evidence="1">
    <location>
        <begin position="39"/>
        <end position="60"/>
    </location>
</feature>
<dbReference type="Proteomes" id="UP001268542">
    <property type="component" value="Unassembled WGS sequence"/>
</dbReference>
<keyword evidence="2" id="KW-0482">Metalloprotease</keyword>
<name>A0ABU3PRR7_9ACTN</name>
<keyword evidence="3" id="KW-1185">Reference proteome</keyword>
<feature type="transmembrane region" description="Helical" evidence="1">
    <location>
        <begin position="243"/>
        <end position="264"/>
    </location>
</feature>
<keyword evidence="2" id="KW-0378">Hydrolase</keyword>
<dbReference type="InterPro" id="IPR026898">
    <property type="entry name" value="PrsW"/>
</dbReference>
<feature type="transmembrane region" description="Helical" evidence="1">
    <location>
        <begin position="9"/>
        <end position="33"/>
    </location>
</feature>
<keyword evidence="1" id="KW-0472">Membrane</keyword>
<evidence type="ECO:0000313" key="3">
    <source>
        <dbReference type="Proteomes" id="UP001268542"/>
    </source>
</evidence>
<reference evidence="2 3" key="1">
    <citation type="submission" date="2023-08" db="EMBL/GenBank/DDBJ databases">
        <title>Nocardioides seae sp. nov., a bacterium isolated from a soil.</title>
        <authorList>
            <person name="Wang X."/>
        </authorList>
    </citation>
    <scope>NUCLEOTIDE SEQUENCE [LARGE SCALE GENOMIC DNA]</scope>
    <source>
        <strain evidence="2 3">YZH12</strain>
    </source>
</reference>
<evidence type="ECO:0000313" key="2">
    <source>
        <dbReference type="EMBL" id="MDT9591907.1"/>
    </source>
</evidence>
<comment type="caution">
    <text evidence="2">The sequence shown here is derived from an EMBL/GenBank/DDBJ whole genome shotgun (WGS) entry which is preliminary data.</text>
</comment>
<keyword evidence="2" id="KW-0645">Protease</keyword>
<feature type="transmembrane region" description="Helical" evidence="1">
    <location>
        <begin position="105"/>
        <end position="127"/>
    </location>
</feature>
<accession>A0ABU3PRR7</accession>